<feature type="active site" evidence="1">
    <location>
        <position position="36"/>
    </location>
</feature>
<feature type="binding site" evidence="1">
    <location>
        <begin position="14"/>
        <end position="19"/>
    </location>
    <ligand>
        <name>ATP</name>
        <dbReference type="ChEBI" id="CHEBI:30616"/>
    </ligand>
</feature>
<dbReference type="UniPathway" id="UPA00078">
    <property type="reaction ID" value="UER00161"/>
</dbReference>
<dbReference type="PANTHER" id="PTHR43210">
    <property type="entry name" value="DETHIOBIOTIN SYNTHETASE"/>
    <property type="match status" value="1"/>
</dbReference>
<dbReference type="RefSeq" id="WP_106112426.1">
    <property type="nucleotide sequence ID" value="NZ_PVSR01000002.1"/>
</dbReference>
<dbReference type="GO" id="GO:0004141">
    <property type="term" value="F:dethiobiotin synthase activity"/>
    <property type="evidence" value="ECO:0007669"/>
    <property type="project" value="UniProtKB-UniRule"/>
</dbReference>
<proteinExistence type="inferred from homology"/>
<dbReference type="SUPFAM" id="SSF52540">
    <property type="entry name" value="P-loop containing nucleoside triphosphate hydrolases"/>
    <property type="match status" value="1"/>
</dbReference>
<feature type="binding site" evidence="1">
    <location>
        <position position="40"/>
    </location>
    <ligand>
        <name>substrate</name>
    </ligand>
</feature>
<accession>A0A2T0H0G9</accession>
<keyword evidence="1" id="KW-0067">ATP-binding</keyword>
<dbReference type="NCBIfam" id="TIGR00347">
    <property type="entry name" value="bioD"/>
    <property type="match status" value="1"/>
</dbReference>
<feature type="binding site" evidence="1">
    <location>
        <begin position="107"/>
        <end position="110"/>
    </location>
    <ligand>
        <name>ATP</name>
        <dbReference type="ChEBI" id="CHEBI:30616"/>
    </ligand>
</feature>
<dbReference type="GO" id="GO:0005829">
    <property type="term" value="C:cytosol"/>
    <property type="evidence" value="ECO:0007669"/>
    <property type="project" value="TreeGrafter"/>
</dbReference>
<reference evidence="2 3" key="1">
    <citation type="submission" date="2018-03" db="EMBL/GenBank/DDBJ databases">
        <title>Actinopolyspora mortivallis from Sahara, screening for active biomolecules.</title>
        <authorList>
            <person name="Selama O."/>
            <person name="Wellington E.M.H."/>
            <person name="Hacene H."/>
        </authorList>
    </citation>
    <scope>NUCLEOTIDE SEQUENCE [LARGE SCALE GENOMIC DNA]</scope>
    <source>
        <strain evidence="2 3">M5A</strain>
    </source>
</reference>
<keyword evidence="1" id="KW-0963">Cytoplasm</keyword>
<organism evidence="2 3">
    <name type="scientific">Actinopolyspora mortivallis</name>
    <dbReference type="NCBI Taxonomy" id="33906"/>
    <lineage>
        <taxon>Bacteria</taxon>
        <taxon>Bacillati</taxon>
        <taxon>Actinomycetota</taxon>
        <taxon>Actinomycetes</taxon>
        <taxon>Actinopolysporales</taxon>
        <taxon>Actinopolysporaceae</taxon>
        <taxon>Actinopolyspora</taxon>
    </lineage>
</organism>
<dbReference type="InterPro" id="IPR004472">
    <property type="entry name" value="DTB_synth_BioD"/>
</dbReference>
<dbReference type="HAMAP" id="MF_00336">
    <property type="entry name" value="BioD"/>
    <property type="match status" value="1"/>
</dbReference>
<evidence type="ECO:0000313" key="3">
    <source>
        <dbReference type="Proteomes" id="UP000239352"/>
    </source>
</evidence>
<name>A0A2T0H0G9_ACTMO</name>
<dbReference type="InterPro" id="IPR027417">
    <property type="entry name" value="P-loop_NTPase"/>
</dbReference>
<dbReference type="PANTHER" id="PTHR43210:SF5">
    <property type="entry name" value="DETHIOBIOTIN SYNTHETASE"/>
    <property type="match status" value="1"/>
</dbReference>
<dbReference type="EC" id="6.3.3.3" evidence="1"/>
<comment type="caution">
    <text evidence="1">Lacks conserved residue(s) required for the propagation of feature annotation.</text>
</comment>
<protein>
    <recommendedName>
        <fullName evidence="1">ATP-dependent dethiobiotin synthetase BioD</fullName>
        <ecNumber evidence="1">6.3.3.3</ecNumber>
    </recommendedName>
    <alternativeName>
        <fullName evidence="1">DTB synthetase</fullName>
        <shortName evidence="1">DTBS</shortName>
    </alternativeName>
    <alternativeName>
        <fullName evidence="1">Dethiobiotin synthase</fullName>
    </alternativeName>
</protein>
<feature type="binding site" evidence="1">
    <location>
        <position position="48"/>
    </location>
    <ligand>
        <name>Mg(2+)</name>
        <dbReference type="ChEBI" id="CHEBI:18420"/>
    </ligand>
</feature>
<feature type="binding site" evidence="1">
    <location>
        <position position="107"/>
    </location>
    <ligand>
        <name>Mg(2+)</name>
        <dbReference type="ChEBI" id="CHEBI:18420"/>
    </ligand>
</feature>
<comment type="caution">
    <text evidence="2">The sequence shown here is derived from an EMBL/GenBank/DDBJ whole genome shotgun (WGS) entry which is preliminary data.</text>
</comment>
<comment type="pathway">
    <text evidence="1">Cofactor biosynthesis; biotin biosynthesis; biotin from 7,8-diaminononanoate: step 1/2.</text>
</comment>
<keyword evidence="3" id="KW-1185">Reference proteome</keyword>
<dbReference type="CDD" id="cd03109">
    <property type="entry name" value="DTBS"/>
    <property type="match status" value="1"/>
</dbReference>
<dbReference type="GO" id="GO:0000287">
    <property type="term" value="F:magnesium ion binding"/>
    <property type="evidence" value="ECO:0007669"/>
    <property type="project" value="UniProtKB-UniRule"/>
</dbReference>
<feature type="binding site" evidence="1">
    <location>
        <begin position="168"/>
        <end position="169"/>
    </location>
    <ligand>
        <name>ATP</name>
        <dbReference type="ChEBI" id="CHEBI:30616"/>
    </ligand>
</feature>
<comment type="subunit">
    <text evidence="1">Homodimer.</text>
</comment>
<comment type="function">
    <text evidence="1">Catalyzes a mechanistically unusual reaction, the ATP-dependent insertion of CO2 between the N7 and N8 nitrogen atoms of 7,8-diaminopelargonic acid (DAPA, also called 7,8-diammoniononanoate) to form a ureido ring.</text>
</comment>
<gene>
    <name evidence="1" type="primary">bioD</name>
    <name evidence="2" type="ORF">CEP50_03340</name>
</gene>
<dbReference type="PIRSF" id="PIRSF006755">
    <property type="entry name" value="DTB_synth"/>
    <property type="match status" value="1"/>
</dbReference>
<evidence type="ECO:0000256" key="1">
    <source>
        <dbReference type="HAMAP-Rule" id="MF_00336"/>
    </source>
</evidence>
<dbReference type="FunCoup" id="A0A2T0H0G9">
    <property type="interactions" value="122"/>
</dbReference>
<comment type="catalytic activity">
    <reaction evidence="1">
        <text>(7R,8S)-7,8-diammoniononanoate + CO2 + ATP = (4R,5S)-dethiobiotin + ADP + phosphate + 3 H(+)</text>
        <dbReference type="Rhea" id="RHEA:15805"/>
        <dbReference type="ChEBI" id="CHEBI:15378"/>
        <dbReference type="ChEBI" id="CHEBI:16526"/>
        <dbReference type="ChEBI" id="CHEBI:30616"/>
        <dbReference type="ChEBI" id="CHEBI:43474"/>
        <dbReference type="ChEBI" id="CHEBI:149469"/>
        <dbReference type="ChEBI" id="CHEBI:149473"/>
        <dbReference type="ChEBI" id="CHEBI:456216"/>
        <dbReference type="EC" id="6.3.3.3"/>
    </reaction>
</comment>
<keyword evidence="1" id="KW-0436">Ligase</keyword>
<dbReference type="EMBL" id="PVSR01000002">
    <property type="protein sequence ID" value="PRW64861.1"/>
    <property type="molecule type" value="Genomic_DNA"/>
</dbReference>
<feature type="binding site" evidence="1">
    <location>
        <position position="48"/>
    </location>
    <ligand>
        <name>ATP</name>
        <dbReference type="ChEBI" id="CHEBI:30616"/>
    </ligand>
</feature>
<dbReference type="Pfam" id="PF13500">
    <property type="entry name" value="AAA_26"/>
    <property type="match status" value="1"/>
</dbReference>
<keyword evidence="1" id="KW-0460">Magnesium</keyword>
<sequence>MAAAALFVTGTGTDVGKTVVTAAVAALAARPVAVVKPIQTGTDEHEGDTAELARLVPDVDTFEFARYPEPLAPATAARRAGTPPPTPDSVSRRVADLSAEYATVLVEGAGGVLVPFDEHGNTLLDVAARLSAPVLVVCSPGLGTLNVTALTVREVLRRGLRCPGTVFGSWPHEPGTVENCNTTDLPWVTGVPLLGAVEEGAGACSHEEFLARARHWLAPELGGGRPVTAPPG</sequence>
<dbReference type="STRING" id="1050202.GCA_000384035_00608"/>
<keyword evidence="1" id="KW-0093">Biotin biosynthesis</keyword>
<comment type="cofactor">
    <cofactor evidence="1">
        <name>Mg(2+)</name>
        <dbReference type="ChEBI" id="CHEBI:18420"/>
    </cofactor>
</comment>
<feature type="binding site" evidence="1">
    <location>
        <position position="18"/>
    </location>
    <ligand>
        <name>Mg(2+)</name>
        <dbReference type="ChEBI" id="CHEBI:18420"/>
    </ligand>
</feature>
<dbReference type="Gene3D" id="3.40.50.300">
    <property type="entry name" value="P-loop containing nucleotide triphosphate hydrolases"/>
    <property type="match status" value="1"/>
</dbReference>
<dbReference type="AlphaFoldDB" id="A0A2T0H0G9"/>
<dbReference type="GO" id="GO:0005524">
    <property type="term" value="F:ATP binding"/>
    <property type="evidence" value="ECO:0007669"/>
    <property type="project" value="UniProtKB-UniRule"/>
</dbReference>
<dbReference type="GO" id="GO:0009102">
    <property type="term" value="P:biotin biosynthetic process"/>
    <property type="evidence" value="ECO:0007669"/>
    <property type="project" value="UniProtKB-UniRule"/>
</dbReference>
<dbReference type="InParanoid" id="A0A2T0H0G9"/>
<evidence type="ECO:0000313" key="2">
    <source>
        <dbReference type="EMBL" id="PRW64861.1"/>
    </source>
</evidence>
<keyword evidence="1" id="KW-0547">Nucleotide-binding</keyword>
<comment type="similarity">
    <text evidence="1">Belongs to the dethiobiotin synthetase family.</text>
</comment>
<dbReference type="Proteomes" id="UP000239352">
    <property type="component" value="Unassembled WGS sequence"/>
</dbReference>
<comment type="subcellular location">
    <subcellularLocation>
        <location evidence="1">Cytoplasm</location>
    </subcellularLocation>
</comment>
<keyword evidence="1" id="KW-0479">Metal-binding</keyword>